<dbReference type="AlphaFoldDB" id="A0A103E8D1"/>
<protein>
    <submittedName>
        <fullName evidence="1">DNA-binding protein</fullName>
    </submittedName>
</protein>
<name>A0A103E8D1_9BURK</name>
<keyword evidence="1" id="KW-0238">DNA-binding</keyword>
<evidence type="ECO:0000313" key="2">
    <source>
        <dbReference type="Proteomes" id="UP000062788"/>
    </source>
</evidence>
<gene>
    <name evidence="1" type="ORF">WS67_03345</name>
</gene>
<dbReference type="NCBIfam" id="NF047595">
    <property type="entry name" value="IS66_ISRel24_TnpA"/>
    <property type="match status" value="1"/>
</dbReference>
<dbReference type="EMBL" id="LOWA01000006">
    <property type="protein sequence ID" value="KVE30296.1"/>
    <property type="molecule type" value="Genomic_DNA"/>
</dbReference>
<sequence>MGTKVATDTPKRTSRKGIPNHPIEFRRHLAKLACEPDVSVARLAMEHGVNPNLVFKWRRALRAGEYDPVDLLPVTVEAPAQEIEQPAPAPVASAAPAGAIEISVGNTRVRIEGSPHEATLLLVLRMLRGTSGPTA</sequence>
<dbReference type="OrthoDB" id="3376843at2"/>
<dbReference type="GO" id="GO:0003677">
    <property type="term" value="F:DNA binding"/>
    <property type="evidence" value="ECO:0007669"/>
    <property type="project" value="UniProtKB-KW"/>
</dbReference>
<dbReference type="Proteomes" id="UP000062788">
    <property type="component" value="Unassembled WGS sequence"/>
</dbReference>
<dbReference type="RefSeq" id="WP_048984163.1">
    <property type="nucleotide sequence ID" value="NZ_LOWA01000006.1"/>
</dbReference>
<dbReference type="GO" id="GO:0004803">
    <property type="term" value="F:transposase activity"/>
    <property type="evidence" value="ECO:0007669"/>
    <property type="project" value="InterPro"/>
</dbReference>
<comment type="caution">
    <text evidence="1">The sequence shown here is derived from an EMBL/GenBank/DDBJ whole genome shotgun (WGS) entry which is preliminary data.</text>
</comment>
<dbReference type="SUPFAM" id="SSF46689">
    <property type="entry name" value="Homeodomain-like"/>
    <property type="match status" value="1"/>
</dbReference>
<accession>A0A103E8D1</accession>
<dbReference type="InterPro" id="IPR009057">
    <property type="entry name" value="Homeodomain-like_sf"/>
</dbReference>
<dbReference type="InterPro" id="IPR002514">
    <property type="entry name" value="Transposase_8"/>
</dbReference>
<reference evidence="1 2" key="1">
    <citation type="submission" date="2015-11" db="EMBL/GenBank/DDBJ databases">
        <title>Expanding the genomic diversity of Burkholderia species for the development of highly accurate diagnostics.</title>
        <authorList>
            <person name="Sahl J."/>
            <person name="Keim P."/>
            <person name="Wagner D."/>
        </authorList>
    </citation>
    <scope>NUCLEOTIDE SEQUENCE [LARGE SCALE GENOMIC DNA]</scope>
    <source>
        <strain evidence="1 2">TSV85</strain>
    </source>
</reference>
<proteinExistence type="predicted"/>
<organism evidence="1 2">
    <name type="scientific">Burkholderia singularis</name>
    <dbReference type="NCBI Taxonomy" id="1503053"/>
    <lineage>
        <taxon>Bacteria</taxon>
        <taxon>Pseudomonadati</taxon>
        <taxon>Pseudomonadota</taxon>
        <taxon>Betaproteobacteria</taxon>
        <taxon>Burkholderiales</taxon>
        <taxon>Burkholderiaceae</taxon>
        <taxon>Burkholderia</taxon>
        <taxon>pseudomallei group</taxon>
    </lineage>
</organism>
<keyword evidence="2" id="KW-1185">Reference proteome</keyword>
<dbReference type="Pfam" id="PF01527">
    <property type="entry name" value="HTH_Tnp_1"/>
    <property type="match status" value="1"/>
</dbReference>
<dbReference type="GO" id="GO:0006313">
    <property type="term" value="P:DNA transposition"/>
    <property type="evidence" value="ECO:0007669"/>
    <property type="project" value="InterPro"/>
</dbReference>
<evidence type="ECO:0000313" key="1">
    <source>
        <dbReference type="EMBL" id="KVE30296.1"/>
    </source>
</evidence>